<organism evidence="3 4">
    <name type="scientific">Salinimicrobium oceani</name>
    <dbReference type="NCBI Taxonomy" id="2722702"/>
    <lineage>
        <taxon>Bacteria</taxon>
        <taxon>Pseudomonadati</taxon>
        <taxon>Bacteroidota</taxon>
        <taxon>Flavobacteriia</taxon>
        <taxon>Flavobacteriales</taxon>
        <taxon>Flavobacteriaceae</taxon>
        <taxon>Salinimicrobium</taxon>
    </lineage>
</organism>
<dbReference type="PROSITE" id="PS50110">
    <property type="entry name" value="RESPONSE_REGULATORY"/>
    <property type="match status" value="1"/>
</dbReference>
<dbReference type="PANTHER" id="PTHR44520:SF2">
    <property type="entry name" value="RESPONSE REGULATOR RCP1"/>
    <property type="match status" value="1"/>
</dbReference>
<dbReference type="Gene3D" id="3.40.50.2300">
    <property type="match status" value="1"/>
</dbReference>
<keyword evidence="4" id="KW-1185">Reference proteome</keyword>
<dbReference type="InterPro" id="IPR011006">
    <property type="entry name" value="CheY-like_superfamily"/>
</dbReference>
<reference evidence="3 4" key="1">
    <citation type="submission" date="2020-03" db="EMBL/GenBank/DDBJ databases">
        <title>Salinimicrobium sp. nov, isolated from SCS.</title>
        <authorList>
            <person name="Cao W.R."/>
        </authorList>
    </citation>
    <scope>NUCLEOTIDE SEQUENCE [LARGE SCALE GENOMIC DNA]</scope>
    <source>
        <strain evidence="4">J15B91</strain>
    </source>
</reference>
<name>A0ABX1CZR8_9FLAO</name>
<proteinExistence type="predicted"/>
<dbReference type="SMART" id="SM00448">
    <property type="entry name" value="REC"/>
    <property type="match status" value="1"/>
</dbReference>
<dbReference type="Pfam" id="PF00072">
    <property type="entry name" value="Response_reg"/>
    <property type="match status" value="1"/>
</dbReference>
<evidence type="ECO:0000259" key="2">
    <source>
        <dbReference type="PROSITE" id="PS50110"/>
    </source>
</evidence>
<feature type="domain" description="Response regulatory" evidence="2">
    <location>
        <begin position="4"/>
        <end position="128"/>
    </location>
</feature>
<evidence type="ECO:0000313" key="3">
    <source>
        <dbReference type="EMBL" id="NJW53757.1"/>
    </source>
</evidence>
<gene>
    <name evidence="3" type="ORF">HC175_12585</name>
</gene>
<dbReference type="Proteomes" id="UP000703674">
    <property type="component" value="Unassembled WGS sequence"/>
</dbReference>
<accession>A0ABX1CZR8</accession>
<dbReference type="SUPFAM" id="SSF52172">
    <property type="entry name" value="CheY-like"/>
    <property type="match status" value="1"/>
</dbReference>
<sequence length="128" mass="14611">MKATVILIDDDTLVNLINRKMIERVLPNVEIRSFLSAYEALDFFYSLDNLVHQKLVIFIDINMPGMNGWELLDEIEKELPHEHLEIHLLSSSIDPGDIGKAENNALVKSYIIKPLNVEKVVRLGLDSK</sequence>
<evidence type="ECO:0000256" key="1">
    <source>
        <dbReference type="PROSITE-ProRule" id="PRU00169"/>
    </source>
</evidence>
<dbReference type="EMBL" id="JAAVJR010000007">
    <property type="protein sequence ID" value="NJW53757.1"/>
    <property type="molecule type" value="Genomic_DNA"/>
</dbReference>
<dbReference type="InterPro" id="IPR001789">
    <property type="entry name" value="Sig_transdc_resp-reg_receiver"/>
</dbReference>
<feature type="modified residue" description="4-aspartylphosphate" evidence="1">
    <location>
        <position position="60"/>
    </location>
</feature>
<protein>
    <submittedName>
        <fullName evidence="3">Response regulator</fullName>
    </submittedName>
</protein>
<dbReference type="InterPro" id="IPR052893">
    <property type="entry name" value="TCS_response_regulator"/>
</dbReference>
<keyword evidence="1" id="KW-0597">Phosphoprotein</keyword>
<comment type="caution">
    <text evidence="3">The sequence shown here is derived from an EMBL/GenBank/DDBJ whole genome shotgun (WGS) entry which is preliminary data.</text>
</comment>
<evidence type="ECO:0000313" key="4">
    <source>
        <dbReference type="Proteomes" id="UP000703674"/>
    </source>
</evidence>
<dbReference type="PANTHER" id="PTHR44520">
    <property type="entry name" value="RESPONSE REGULATOR RCP1-RELATED"/>
    <property type="match status" value="1"/>
</dbReference>
<dbReference type="RefSeq" id="WP_168138857.1">
    <property type="nucleotide sequence ID" value="NZ_JAAVJR010000007.1"/>
</dbReference>